<reference evidence="15 16" key="1">
    <citation type="submission" date="2019-08" db="EMBL/GenBank/DDBJ databases">
        <title>Deep-cultivation of Planctomycetes and their phenomic and genomic characterization uncovers novel biology.</title>
        <authorList>
            <person name="Wiegand S."/>
            <person name="Jogler M."/>
            <person name="Boedeker C."/>
            <person name="Pinto D."/>
            <person name="Vollmers J."/>
            <person name="Rivas-Marin E."/>
            <person name="Kohn T."/>
            <person name="Peeters S.H."/>
            <person name="Heuer A."/>
            <person name="Rast P."/>
            <person name="Oberbeckmann S."/>
            <person name="Bunk B."/>
            <person name="Jeske O."/>
            <person name="Meyerdierks A."/>
            <person name="Storesund J.E."/>
            <person name="Kallscheuer N."/>
            <person name="Luecker S."/>
            <person name="Lage O.M."/>
            <person name="Pohl T."/>
            <person name="Merkel B.J."/>
            <person name="Hornburger P."/>
            <person name="Mueller R.-W."/>
            <person name="Bruemmer F."/>
            <person name="Labrenz M."/>
            <person name="Spormann A.M."/>
            <person name="Op den Camp H."/>
            <person name="Overmann J."/>
            <person name="Amann R."/>
            <person name="Jetten M.S.M."/>
            <person name="Mascher T."/>
            <person name="Medema M.H."/>
            <person name="Devos D.P."/>
            <person name="Kaster A.-K."/>
            <person name="Ovreas L."/>
            <person name="Rohde M."/>
            <person name="Galperin M.Y."/>
            <person name="Jogler C."/>
        </authorList>
    </citation>
    <scope>NUCLEOTIDE SEQUENCE [LARGE SCALE GENOMIC DNA]</scope>
    <source>
        <strain evidence="15 16">Pr1d</strain>
    </source>
</reference>
<dbReference type="Pfam" id="PF00487">
    <property type="entry name" value="FA_desaturase"/>
    <property type="match status" value="1"/>
</dbReference>
<feature type="transmembrane region" description="Helical" evidence="13">
    <location>
        <begin position="76"/>
        <end position="98"/>
    </location>
</feature>
<feature type="transmembrane region" description="Helical" evidence="13">
    <location>
        <begin position="53"/>
        <end position="71"/>
    </location>
</feature>
<evidence type="ECO:0000256" key="10">
    <source>
        <dbReference type="ARBA" id="ARBA00023136"/>
    </source>
</evidence>
<keyword evidence="11" id="KW-0275">Fatty acid biosynthesis</keyword>
<evidence type="ECO:0000256" key="13">
    <source>
        <dbReference type="SAM" id="Phobius"/>
    </source>
</evidence>
<comment type="subcellular location">
    <subcellularLocation>
        <location evidence="1">Membrane</location>
        <topology evidence="1">Multi-pass membrane protein</topology>
    </subcellularLocation>
</comment>
<dbReference type="PANTHER" id="PTHR11351:SF31">
    <property type="entry name" value="DESATURASE 1, ISOFORM A-RELATED"/>
    <property type="match status" value="1"/>
</dbReference>
<keyword evidence="4 13" id="KW-0812">Transmembrane</keyword>
<dbReference type="InterPro" id="IPR005804">
    <property type="entry name" value="FA_desaturase_dom"/>
</dbReference>
<keyword evidence="7" id="KW-0560">Oxidoreductase</keyword>
<feature type="region of interest" description="Disordered" evidence="12">
    <location>
        <begin position="1"/>
        <end position="20"/>
    </location>
</feature>
<evidence type="ECO:0000259" key="14">
    <source>
        <dbReference type="Pfam" id="PF00487"/>
    </source>
</evidence>
<evidence type="ECO:0000256" key="8">
    <source>
        <dbReference type="ARBA" id="ARBA00023004"/>
    </source>
</evidence>
<comment type="similarity">
    <text evidence="2">Belongs to the fatty acid desaturase type 2 family.</text>
</comment>
<dbReference type="InterPro" id="IPR015876">
    <property type="entry name" value="Acyl-CoA_DS"/>
</dbReference>
<protein>
    <submittedName>
        <fullName evidence="15">Fatty acid desaturase</fullName>
    </submittedName>
</protein>
<evidence type="ECO:0000256" key="1">
    <source>
        <dbReference type="ARBA" id="ARBA00004141"/>
    </source>
</evidence>
<organism evidence="15 16">
    <name type="scientific">Bythopirellula goksoeyrii</name>
    <dbReference type="NCBI Taxonomy" id="1400387"/>
    <lineage>
        <taxon>Bacteria</taxon>
        <taxon>Pseudomonadati</taxon>
        <taxon>Planctomycetota</taxon>
        <taxon>Planctomycetia</taxon>
        <taxon>Pirellulales</taxon>
        <taxon>Lacipirellulaceae</taxon>
        <taxon>Bythopirellula</taxon>
    </lineage>
</organism>
<evidence type="ECO:0000256" key="2">
    <source>
        <dbReference type="ARBA" id="ARBA00008749"/>
    </source>
</evidence>
<keyword evidence="8" id="KW-0408">Iron</keyword>
<evidence type="ECO:0000256" key="5">
    <source>
        <dbReference type="ARBA" id="ARBA00022832"/>
    </source>
</evidence>
<evidence type="ECO:0000256" key="9">
    <source>
        <dbReference type="ARBA" id="ARBA00023098"/>
    </source>
</evidence>
<dbReference type="GO" id="GO:0016717">
    <property type="term" value="F:oxidoreductase activity, acting on paired donors, with oxidation of a pair of donors resulting in the reduction of molecular oxygen to two molecules of water"/>
    <property type="evidence" value="ECO:0007669"/>
    <property type="project" value="InterPro"/>
</dbReference>
<gene>
    <name evidence="15" type="ORF">Pr1d_41100</name>
</gene>
<dbReference type="Proteomes" id="UP000323917">
    <property type="component" value="Chromosome"/>
</dbReference>
<dbReference type="GO" id="GO:0016020">
    <property type="term" value="C:membrane"/>
    <property type="evidence" value="ECO:0007669"/>
    <property type="project" value="UniProtKB-SubCell"/>
</dbReference>
<evidence type="ECO:0000256" key="4">
    <source>
        <dbReference type="ARBA" id="ARBA00022692"/>
    </source>
</evidence>
<dbReference type="CDD" id="cd03505">
    <property type="entry name" value="Delta9-FADS-like"/>
    <property type="match status" value="1"/>
</dbReference>
<keyword evidence="16" id="KW-1185">Reference proteome</keyword>
<dbReference type="RefSeq" id="WP_148075087.1">
    <property type="nucleotide sequence ID" value="NZ_CP042913.1"/>
</dbReference>
<keyword evidence="9" id="KW-0443">Lipid metabolism</keyword>
<keyword evidence="3" id="KW-0444">Lipid biosynthesis</keyword>
<evidence type="ECO:0000256" key="11">
    <source>
        <dbReference type="ARBA" id="ARBA00023160"/>
    </source>
</evidence>
<dbReference type="KEGG" id="bgok:Pr1d_41100"/>
<dbReference type="GO" id="GO:0006633">
    <property type="term" value="P:fatty acid biosynthetic process"/>
    <property type="evidence" value="ECO:0007669"/>
    <property type="project" value="UniProtKB-KW"/>
</dbReference>
<keyword evidence="5" id="KW-0276">Fatty acid metabolism</keyword>
<dbReference type="EMBL" id="CP042913">
    <property type="protein sequence ID" value="QEG36774.1"/>
    <property type="molecule type" value="Genomic_DNA"/>
</dbReference>
<feature type="domain" description="Fatty acid desaturase" evidence="14">
    <location>
        <begin position="72"/>
        <end position="290"/>
    </location>
</feature>
<proteinExistence type="inferred from homology"/>
<dbReference type="PANTHER" id="PTHR11351">
    <property type="entry name" value="ACYL-COA DESATURASE"/>
    <property type="match status" value="1"/>
</dbReference>
<evidence type="ECO:0000256" key="6">
    <source>
        <dbReference type="ARBA" id="ARBA00022989"/>
    </source>
</evidence>
<feature type="transmembrane region" description="Helical" evidence="13">
    <location>
        <begin position="193"/>
        <end position="212"/>
    </location>
</feature>
<evidence type="ECO:0000256" key="7">
    <source>
        <dbReference type="ARBA" id="ARBA00023002"/>
    </source>
</evidence>
<feature type="transmembrane region" description="Helical" evidence="13">
    <location>
        <begin position="224"/>
        <end position="246"/>
    </location>
</feature>
<dbReference type="PRINTS" id="PR00075">
    <property type="entry name" value="FACDDSATRASE"/>
</dbReference>
<keyword evidence="10 13" id="KW-0472">Membrane</keyword>
<evidence type="ECO:0000256" key="3">
    <source>
        <dbReference type="ARBA" id="ARBA00022516"/>
    </source>
</evidence>
<accession>A0A5B9QD08</accession>
<keyword evidence="6 13" id="KW-1133">Transmembrane helix</keyword>
<sequence length="329" mass="37823">MSTVSPSERPPRNRTTEMSTSIKQTGTAAVAAANAAYVRGKQAFDELGMNWPIVIWIALVHALAVAAPFFFSWPALITCVILAFVTGSLGVCMGYHRLLTHQSFQTYKPIRWLLAFLGGLSGEGSALTWVAQHRKHHAHSDEDGDPHSPRDGKWWCHLLWFMPDFGRKWHRELLHRYAPDMVKDKMMVVIHHMFLPSHLILAAVLFLMGYFGPTSWGLGSAWGGWSMVLWGLGVRMVYVLHITWFVNSATHLWGYRNYETSDNSRNLWWVGLLAWGEGWHNNHHAYQRVASQGHRWWEIDFTYWCILLMEKTGLAWDVIRLKDVRKPAM</sequence>
<name>A0A5B9QD08_9BACT</name>
<evidence type="ECO:0000256" key="12">
    <source>
        <dbReference type="SAM" id="MobiDB-lite"/>
    </source>
</evidence>
<evidence type="ECO:0000313" key="15">
    <source>
        <dbReference type="EMBL" id="QEG36774.1"/>
    </source>
</evidence>
<dbReference type="OrthoDB" id="19906at2"/>
<dbReference type="AlphaFoldDB" id="A0A5B9QD08"/>
<evidence type="ECO:0000313" key="16">
    <source>
        <dbReference type="Proteomes" id="UP000323917"/>
    </source>
</evidence>